<proteinExistence type="inferred from homology"/>
<dbReference type="PANTHER" id="PTHR12475:SF4">
    <property type="entry name" value="PROTEIN THEM6"/>
    <property type="match status" value="1"/>
</dbReference>
<sequence length="215" mass="25103">MIKYILILIFTLINYKYFPLVYTFRFTYIIIKNLYWKKFTKNTKILIESTRITNCSLFECDFFGFHKSNSTYFTELDLCRTQCVLNSTNYFINKLSNNESIPFIPLASIHNSFLKEIKPLQNYQMHSKIVSTSDKWLYVMTLFTISNNTGNNNSYIYNNRRIAAISIGKLILKDKINKSTISPSVLQLNSNLSNESELLSVIDSIPDLINIYKSI</sequence>
<keyword evidence="2" id="KW-0812">Transmembrane</keyword>
<evidence type="ECO:0000313" key="4">
    <source>
        <dbReference type="Proteomes" id="UP001378960"/>
    </source>
</evidence>
<dbReference type="InterPro" id="IPR051490">
    <property type="entry name" value="THEM6_lcsJ_thioesterase"/>
</dbReference>
<keyword evidence="2" id="KW-1133">Transmembrane helix</keyword>
<evidence type="ECO:0000256" key="2">
    <source>
        <dbReference type="SAM" id="Phobius"/>
    </source>
</evidence>
<dbReference type="EMBL" id="BTGB01000004">
    <property type="protein sequence ID" value="GMM46790.1"/>
    <property type="molecule type" value="Genomic_DNA"/>
</dbReference>
<dbReference type="AlphaFoldDB" id="A0AAV5R649"/>
<comment type="caution">
    <text evidence="3">The sequence shown here is derived from an EMBL/GenBank/DDBJ whole genome shotgun (WGS) entry which is preliminary data.</text>
</comment>
<dbReference type="SUPFAM" id="SSF54637">
    <property type="entry name" value="Thioesterase/thiol ester dehydrase-isomerase"/>
    <property type="match status" value="1"/>
</dbReference>
<organism evidence="3 4">
    <name type="scientific">Pichia kluyveri</name>
    <name type="common">Yeast</name>
    <dbReference type="NCBI Taxonomy" id="36015"/>
    <lineage>
        <taxon>Eukaryota</taxon>
        <taxon>Fungi</taxon>
        <taxon>Dikarya</taxon>
        <taxon>Ascomycota</taxon>
        <taxon>Saccharomycotina</taxon>
        <taxon>Pichiomycetes</taxon>
        <taxon>Pichiales</taxon>
        <taxon>Pichiaceae</taxon>
        <taxon>Pichia</taxon>
    </lineage>
</organism>
<keyword evidence="2" id="KW-0472">Membrane</keyword>
<dbReference type="Proteomes" id="UP001378960">
    <property type="component" value="Unassembled WGS sequence"/>
</dbReference>
<keyword evidence="4" id="KW-1185">Reference proteome</keyword>
<dbReference type="PANTHER" id="PTHR12475">
    <property type="match status" value="1"/>
</dbReference>
<gene>
    <name evidence="3" type="ORF">DAPK24_033650</name>
</gene>
<evidence type="ECO:0000256" key="1">
    <source>
        <dbReference type="ARBA" id="ARBA00038476"/>
    </source>
</evidence>
<reference evidence="3 4" key="1">
    <citation type="journal article" date="2023" name="Elife">
        <title>Identification of key yeast species and microbe-microbe interactions impacting larval growth of Drosophila in the wild.</title>
        <authorList>
            <person name="Mure A."/>
            <person name="Sugiura Y."/>
            <person name="Maeda R."/>
            <person name="Honda K."/>
            <person name="Sakurai N."/>
            <person name="Takahashi Y."/>
            <person name="Watada M."/>
            <person name="Katoh T."/>
            <person name="Gotoh A."/>
            <person name="Gotoh Y."/>
            <person name="Taniguchi I."/>
            <person name="Nakamura K."/>
            <person name="Hayashi T."/>
            <person name="Katayama T."/>
            <person name="Uemura T."/>
            <person name="Hattori Y."/>
        </authorList>
    </citation>
    <scope>NUCLEOTIDE SEQUENCE [LARGE SCALE GENOMIC DNA]</scope>
    <source>
        <strain evidence="3 4">PK-24</strain>
    </source>
</reference>
<accession>A0AAV5R649</accession>
<comment type="similarity">
    <text evidence="1">Belongs to the lcsJ thioesterase family.</text>
</comment>
<protein>
    <submittedName>
        <fullName evidence="3">Uncharacterized protein</fullName>
    </submittedName>
</protein>
<evidence type="ECO:0000313" key="3">
    <source>
        <dbReference type="EMBL" id="GMM46790.1"/>
    </source>
</evidence>
<name>A0AAV5R649_PICKL</name>
<dbReference type="InterPro" id="IPR029069">
    <property type="entry name" value="HotDog_dom_sf"/>
</dbReference>
<feature type="transmembrane region" description="Helical" evidence="2">
    <location>
        <begin position="6"/>
        <end position="31"/>
    </location>
</feature>